<evidence type="ECO:0000259" key="4">
    <source>
        <dbReference type="SMART" id="SM00892"/>
    </source>
</evidence>
<accession>A0A518IIW1</accession>
<keyword evidence="5" id="KW-0378">Hydrolase</keyword>
<evidence type="ECO:0000259" key="3">
    <source>
        <dbReference type="SMART" id="SM00477"/>
    </source>
</evidence>
<evidence type="ECO:0000313" key="5">
    <source>
        <dbReference type="EMBL" id="QDV53036.1"/>
    </source>
</evidence>
<evidence type="ECO:0000256" key="1">
    <source>
        <dbReference type="PIRSR" id="PIRSR640255-1"/>
    </source>
</evidence>
<dbReference type="SMART" id="SM00477">
    <property type="entry name" value="NUC"/>
    <property type="match status" value="1"/>
</dbReference>
<dbReference type="PANTHER" id="PTHR13966:SF5">
    <property type="entry name" value="ENDONUCLEASE G, MITOCHONDRIAL"/>
    <property type="match status" value="1"/>
</dbReference>
<feature type="compositionally biased region" description="Basic and acidic residues" evidence="2">
    <location>
        <begin position="83"/>
        <end position="96"/>
    </location>
</feature>
<name>A0A518IIW1_9PLAN</name>
<dbReference type="InterPro" id="IPR001604">
    <property type="entry name" value="Endo_G_ENPP1-like_dom"/>
</dbReference>
<reference evidence="5 6" key="1">
    <citation type="submission" date="2019-03" db="EMBL/GenBank/DDBJ databases">
        <title>Deep-cultivation of Planctomycetes and their phenomic and genomic characterization uncovers novel biology.</title>
        <authorList>
            <person name="Wiegand S."/>
            <person name="Jogler M."/>
            <person name="Boedeker C."/>
            <person name="Pinto D."/>
            <person name="Vollmers J."/>
            <person name="Rivas-Marin E."/>
            <person name="Kohn T."/>
            <person name="Peeters S.H."/>
            <person name="Heuer A."/>
            <person name="Rast P."/>
            <person name="Oberbeckmann S."/>
            <person name="Bunk B."/>
            <person name="Jeske O."/>
            <person name="Meyerdierks A."/>
            <person name="Storesund J.E."/>
            <person name="Kallscheuer N."/>
            <person name="Luecker S."/>
            <person name="Lage O.M."/>
            <person name="Pohl T."/>
            <person name="Merkel B.J."/>
            <person name="Hornburger P."/>
            <person name="Mueller R.-W."/>
            <person name="Bruemmer F."/>
            <person name="Labrenz M."/>
            <person name="Spormann A.M."/>
            <person name="Op den Camp H."/>
            <person name="Overmann J."/>
            <person name="Amann R."/>
            <person name="Jetten M.S.M."/>
            <person name="Mascher T."/>
            <person name="Medema M.H."/>
            <person name="Devos D.P."/>
            <person name="Kaster A.-K."/>
            <person name="Ovreas L."/>
            <person name="Rohde M."/>
            <person name="Galperin M.Y."/>
            <person name="Jogler C."/>
        </authorList>
    </citation>
    <scope>NUCLEOTIDE SEQUENCE [LARGE SCALE GENOMIC DNA]</scope>
    <source>
        <strain evidence="5 6">Enr17</strain>
    </source>
</reference>
<dbReference type="Pfam" id="PF01223">
    <property type="entry name" value="Endonuclease_NS"/>
    <property type="match status" value="1"/>
</dbReference>
<dbReference type="PANTHER" id="PTHR13966">
    <property type="entry name" value="ENDONUCLEASE RELATED"/>
    <property type="match status" value="1"/>
</dbReference>
<dbReference type="GO" id="GO:0016787">
    <property type="term" value="F:hydrolase activity"/>
    <property type="evidence" value="ECO:0007669"/>
    <property type="project" value="InterPro"/>
</dbReference>
<feature type="active site" description="Proton acceptor" evidence="1">
    <location>
        <position position="106"/>
    </location>
</feature>
<dbReference type="RefSeq" id="WP_145312285.1">
    <property type="nucleotide sequence ID" value="NZ_CP037452.1"/>
</dbReference>
<dbReference type="Gene3D" id="3.40.570.10">
    <property type="entry name" value="Extracellular Endonuclease, subunit A"/>
    <property type="match status" value="1"/>
</dbReference>
<evidence type="ECO:0000313" key="6">
    <source>
        <dbReference type="Proteomes" id="UP000318313"/>
    </source>
</evidence>
<dbReference type="EMBL" id="CP037452">
    <property type="protein sequence ID" value="QDV53036.1"/>
    <property type="molecule type" value="Genomic_DNA"/>
</dbReference>
<evidence type="ECO:0000256" key="2">
    <source>
        <dbReference type="SAM" id="MobiDB-lite"/>
    </source>
</evidence>
<dbReference type="InterPro" id="IPR020821">
    <property type="entry name" value="ENPP1-3/EXOG-like_nuc-like"/>
</dbReference>
<dbReference type="InterPro" id="IPR044925">
    <property type="entry name" value="His-Me_finger_sf"/>
</dbReference>
<keyword evidence="5" id="KW-0255">Endonuclease</keyword>
<organism evidence="5 6">
    <name type="scientific">Gimesia fumaroli</name>
    <dbReference type="NCBI Taxonomy" id="2527976"/>
    <lineage>
        <taxon>Bacteria</taxon>
        <taxon>Pseudomonadati</taxon>
        <taxon>Planctomycetota</taxon>
        <taxon>Planctomycetia</taxon>
        <taxon>Planctomycetales</taxon>
        <taxon>Planctomycetaceae</taxon>
        <taxon>Gimesia</taxon>
    </lineage>
</organism>
<proteinExistence type="predicted"/>
<gene>
    <name evidence="5" type="ORF">Enr17x_51060</name>
</gene>
<dbReference type="GO" id="GO:0004519">
    <property type="term" value="F:endonuclease activity"/>
    <property type="evidence" value="ECO:0007669"/>
    <property type="project" value="UniProtKB-KW"/>
</dbReference>
<dbReference type="AlphaFoldDB" id="A0A518IIW1"/>
<dbReference type="InterPro" id="IPR044929">
    <property type="entry name" value="DNA/RNA_non-sp_Endonuclease_sf"/>
</dbReference>
<keyword evidence="5" id="KW-0540">Nuclease</keyword>
<feature type="domain" description="DNA/RNA non-specific endonuclease/pyrophosphatase/phosphodiesterase" evidence="4">
    <location>
        <begin position="33"/>
        <end position="253"/>
    </location>
</feature>
<feature type="region of interest" description="Disordered" evidence="2">
    <location>
        <begin position="83"/>
        <end position="103"/>
    </location>
</feature>
<dbReference type="SUPFAM" id="SSF54060">
    <property type="entry name" value="His-Me finger endonucleases"/>
    <property type="match status" value="1"/>
</dbReference>
<protein>
    <submittedName>
        <fullName evidence="5">DNA/RNA non-specific endonuclease</fullName>
    </submittedName>
</protein>
<feature type="domain" description="ENPP1-3/EXOG-like endonuclease/phosphodiesterase" evidence="3">
    <location>
        <begin position="34"/>
        <end position="255"/>
    </location>
</feature>
<dbReference type="InterPro" id="IPR040255">
    <property type="entry name" value="Non-specific_endonuclease"/>
</dbReference>
<dbReference type="OrthoDB" id="9770276at2"/>
<dbReference type="SMART" id="SM00892">
    <property type="entry name" value="Endonuclease_NS"/>
    <property type="match status" value="1"/>
</dbReference>
<sequence>MPYDPEFIAGHVISLPTPNERVMALAFEGDYIHHSRHSLLFNEERGFAFVSAHNIDGTTLPSAQYTRRNFKNDPIIQPKSLQVDRNRGYRESEDHGFGPNPWDQGHLARRKSLSWGDEAEARIAERESDLWSNIAPQHENLHDDAWGKIEDWMLERVENDGPRACVFTGPVFTEDDPEHKNGPEEDPIRIPAGFWKVISIELTGTMRSAGFLVWQRDYDSEEPLPFAPVLEQVRLTTIEVLTGLTFPALRRFDPLLFHRQTPQRARSISRSREIVRRHMVMPLSSSSVTIPGLDEDLLIEATSPGTAAITSKRDIVL</sequence>
<dbReference type="Proteomes" id="UP000318313">
    <property type="component" value="Chromosome"/>
</dbReference>
<dbReference type="KEGG" id="gfm:Enr17x_51060"/>
<keyword evidence="6" id="KW-1185">Reference proteome</keyword>
<dbReference type="GO" id="GO:0046872">
    <property type="term" value="F:metal ion binding"/>
    <property type="evidence" value="ECO:0007669"/>
    <property type="project" value="InterPro"/>
</dbReference>
<dbReference type="GO" id="GO:0003676">
    <property type="term" value="F:nucleic acid binding"/>
    <property type="evidence" value="ECO:0007669"/>
    <property type="project" value="InterPro"/>
</dbReference>